<feature type="domain" description="Palmitoyltransferase DHHC" evidence="9">
    <location>
        <begin position="122"/>
        <end position="273"/>
    </location>
</feature>
<dbReference type="PROSITE" id="PS50216">
    <property type="entry name" value="DHHC"/>
    <property type="match status" value="1"/>
</dbReference>
<dbReference type="RefSeq" id="XP_033797477.1">
    <property type="nucleotide sequence ID" value="XM_033941586.1"/>
</dbReference>
<comment type="domain">
    <text evidence="7">The DHHC domain is required for palmitoyltransferase activity.</text>
</comment>
<dbReference type="PANTHER" id="PTHR22883:SF8">
    <property type="entry name" value="PALMITOYLTRANSFERASE ZDHHC1"/>
    <property type="match status" value="1"/>
</dbReference>
<evidence type="ECO:0000256" key="3">
    <source>
        <dbReference type="ARBA" id="ARBA00022692"/>
    </source>
</evidence>
<evidence type="ECO:0000256" key="1">
    <source>
        <dbReference type="ARBA" id="ARBA00004141"/>
    </source>
</evidence>
<feature type="region of interest" description="Disordered" evidence="8">
    <location>
        <begin position="350"/>
        <end position="386"/>
    </location>
</feature>
<dbReference type="InterPro" id="IPR039859">
    <property type="entry name" value="PFA4/ZDH16/20/ERF2-like"/>
</dbReference>
<dbReference type="GO" id="GO:0005794">
    <property type="term" value="C:Golgi apparatus"/>
    <property type="evidence" value="ECO:0007669"/>
    <property type="project" value="TreeGrafter"/>
</dbReference>
<feature type="compositionally biased region" description="Polar residues" evidence="8">
    <location>
        <begin position="583"/>
        <end position="592"/>
    </location>
</feature>
<keyword evidence="3 7" id="KW-0812">Transmembrane</keyword>
<feature type="transmembrane region" description="Helical" evidence="7">
    <location>
        <begin position="233"/>
        <end position="263"/>
    </location>
</feature>
<dbReference type="KEGG" id="gsh:117359220"/>
<organism evidence="10 11">
    <name type="scientific">Geotrypetes seraphini</name>
    <name type="common">Gaboon caecilian</name>
    <name type="synonym">Caecilia seraphini</name>
    <dbReference type="NCBI Taxonomy" id="260995"/>
    <lineage>
        <taxon>Eukaryota</taxon>
        <taxon>Metazoa</taxon>
        <taxon>Chordata</taxon>
        <taxon>Craniata</taxon>
        <taxon>Vertebrata</taxon>
        <taxon>Euteleostomi</taxon>
        <taxon>Amphibia</taxon>
        <taxon>Gymnophiona</taxon>
        <taxon>Geotrypetes</taxon>
    </lineage>
</organism>
<feature type="transmembrane region" description="Helical" evidence="7">
    <location>
        <begin position="166"/>
        <end position="192"/>
    </location>
</feature>
<evidence type="ECO:0000256" key="4">
    <source>
        <dbReference type="ARBA" id="ARBA00022989"/>
    </source>
</evidence>
<keyword evidence="2 7" id="KW-0808">Transferase</keyword>
<sequence>MNLCNKPVNKTAPETKEDRTRCVEPSSYCRTNGWSWPPHPFQIIAWLIYFFFLVIGLGILVPLLPHHWVPAGYICTGAMFLCHLIVHLIAVSIDPADRNVRAKSCSGPVPVFDRTKHAHVIENLHCYLCDADVNPKSKHCSTCNKCVSNFDHHCKWLNNCVGGRNYWFFLNSVISALLGILCVVVIAFYIFVEFFINPMMLRTNQHFEVLKNHTDAWFVFLPAAPVKTQAPAILALAALVVVLGLLTLVLLGQLLSFHIYLMWNRLSTFEYIVHQRHQQDNHDKYPECPESPALKMKHLQVAPETCYKIIKMQWQLSENMDTSFDGSLVYTNPEIKVENSSMVSERKEFYEGKNSHDVKQKADSEWSSSPTTQEERPQKNQYKRRKKKIFKVSNEVINDQDKEKVKKQPLIPVPLQAHLLPLPQSLLLPIPAFPQRPAEAASVPVSASPICAAGSPADYHSESAESMDEIPVAQTCLGSATVSDYWQHTHHASSSSLVNSHQNLFLSRQNQGNWSKHQKSPKSNIRRKSFQKFSNNNKKFELVSKAPTVFVSKSSGESTVPKVKPSPRQLVGTSGHHKRNCSNKRQQGNQVLSDPLDLKNQTPL</sequence>
<name>A0A6P8QEI2_GEOSA</name>
<dbReference type="GeneID" id="117359220"/>
<evidence type="ECO:0000313" key="10">
    <source>
        <dbReference type="Proteomes" id="UP000515159"/>
    </source>
</evidence>
<dbReference type="Proteomes" id="UP000515159">
    <property type="component" value="Chromosome 4"/>
</dbReference>
<dbReference type="GO" id="GO:0016020">
    <property type="term" value="C:membrane"/>
    <property type="evidence" value="ECO:0007669"/>
    <property type="project" value="UniProtKB-SubCell"/>
</dbReference>
<dbReference type="GO" id="GO:0005783">
    <property type="term" value="C:endoplasmic reticulum"/>
    <property type="evidence" value="ECO:0007669"/>
    <property type="project" value="TreeGrafter"/>
</dbReference>
<evidence type="ECO:0000256" key="2">
    <source>
        <dbReference type="ARBA" id="ARBA00022679"/>
    </source>
</evidence>
<keyword evidence="10" id="KW-1185">Reference proteome</keyword>
<feature type="transmembrane region" description="Helical" evidence="7">
    <location>
        <begin position="43"/>
        <end position="64"/>
    </location>
</feature>
<dbReference type="RefSeq" id="XP_033797479.1">
    <property type="nucleotide sequence ID" value="XM_033941588.1"/>
</dbReference>
<keyword evidence="6 7" id="KW-0012">Acyltransferase</keyword>
<comment type="subcellular location">
    <subcellularLocation>
        <location evidence="1">Membrane</location>
        <topology evidence="1">Multi-pass membrane protein</topology>
    </subcellularLocation>
</comment>
<proteinExistence type="inferred from homology"/>
<dbReference type="OrthoDB" id="9909019at2759"/>
<evidence type="ECO:0000259" key="9">
    <source>
        <dbReference type="Pfam" id="PF01529"/>
    </source>
</evidence>
<keyword evidence="5 7" id="KW-0472">Membrane</keyword>
<feature type="transmembrane region" description="Helical" evidence="7">
    <location>
        <begin position="71"/>
        <end position="93"/>
    </location>
</feature>
<protein>
    <recommendedName>
        <fullName evidence="7">Palmitoyltransferase</fullName>
        <ecNumber evidence="7">2.3.1.225</ecNumber>
    </recommendedName>
</protein>
<dbReference type="PANTHER" id="PTHR22883">
    <property type="entry name" value="ZINC FINGER DHHC DOMAIN CONTAINING PROTEIN"/>
    <property type="match status" value="1"/>
</dbReference>
<evidence type="ECO:0000313" key="11">
    <source>
        <dbReference type="RefSeq" id="XP_033797477.1"/>
    </source>
</evidence>
<dbReference type="Pfam" id="PF01529">
    <property type="entry name" value="DHHC"/>
    <property type="match status" value="1"/>
</dbReference>
<comment type="catalytic activity">
    <reaction evidence="7">
        <text>L-cysteinyl-[protein] + hexadecanoyl-CoA = S-hexadecanoyl-L-cysteinyl-[protein] + CoA</text>
        <dbReference type="Rhea" id="RHEA:36683"/>
        <dbReference type="Rhea" id="RHEA-COMP:10131"/>
        <dbReference type="Rhea" id="RHEA-COMP:11032"/>
        <dbReference type="ChEBI" id="CHEBI:29950"/>
        <dbReference type="ChEBI" id="CHEBI:57287"/>
        <dbReference type="ChEBI" id="CHEBI:57379"/>
        <dbReference type="ChEBI" id="CHEBI:74151"/>
        <dbReference type="EC" id="2.3.1.225"/>
    </reaction>
</comment>
<dbReference type="RefSeq" id="XP_033797478.1">
    <property type="nucleotide sequence ID" value="XM_033941587.1"/>
</dbReference>
<evidence type="ECO:0000256" key="7">
    <source>
        <dbReference type="RuleBase" id="RU079119"/>
    </source>
</evidence>
<feature type="compositionally biased region" description="Basic and acidic residues" evidence="8">
    <location>
        <begin position="350"/>
        <end position="364"/>
    </location>
</feature>
<reference evidence="11 12" key="1">
    <citation type="submission" date="2025-04" db="UniProtKB">
        <authorList>
            <consortium name="RefSeq"/>
        </authorList>
    </citation>
    <scope>IDENTIFICATION</scope>
</reference>
<comment type="similarity">
    <text evidence="7">Belongs to the DHHC palmitoyltransferase family.</text>
</comment>
<evidence type="ECO:0000256" key="8">
    <source>
        <dbReference type="SAM" id="MobiDB-lite"/>
    </source>
</evidence>
<gene>
    <name evidence="11 12 13" type="primary">LOC117359220</name>
</gene>
<keyword evidence="4 7" id="KW-1133">Transmembrane helix</keyword>
<accession>A0A6P8QEI2</accession>
<dbReference type="AlphaFoldDB" id="A0A6P8QEI2"/>
<dbReference type="GO" id="GO:0006612">
    <property type="term" value="P:protein targeting to membrane"/>
    <property type="evidence" value="ECO:0007669"/>
    <property type="project" value="TreeGrafter"/>
</dbReference>
<evidence type="ECO:0000256" key="5">
    <source>
        <dbReference type="ARBA" id="ARBA00023136"/>
    </source>
</evidence>
<dbReference type="EC" id="2.3.1.225" evidence="7"/>
<evidence type="ECO:0000313" key="12">
    <source>
        <dbReference type="RefSeq" id="XP_033797478.1"/>
    </source>
</evidence>
<evidence type="ECO:0000313" key="13">
    <source>
        <dbReference type="RefSeq" id="XP_033797479.1"/>
    </source>
</evidence>
<dbReference type="InterPro" id="IPR001594">
    <property type="entry name" value="Palmitoyltrfase_DHHC"/>
</dbReference>
<feature type="region of interest" description="Disordered" evidence="8">
    <location>
        <begin position="551"/>
        <end position="604"/>
    </location>
</feature>
<evidence type="ECO:0000256" key="6">
    <source>
        <dbReference type="ARBA" id="ARBA00023315"/>
    </source>
</evidence>
<dbReference type="GO" id="GO:0019706">
    <property type="term" value="F:protein-cysteine S-palmitoyltransferase activity"/>
    <property type="evidence" value="ECO:0007669"/>
    <property type="project" value="UniProtKB-EC"/>
</dbReference>